<organism evidence="3 4">
    <name type="scientific">Tersicoccus phoenicis</name>
    <dbReference type="NCBI Taxonomy" id="554083"/>
    <lineage>
        <taxon>Bacteria</taxon>
        <taxon>Bacillati</taxon>
        <taxon>Actinomycetota</taxon>
        <taxon>Actinomycetes</taxon>
        <taxon>Micrococcales</taxon>
        <taxon>Micrococcaceae</taxon>
        <taxon>Tersicoccus</taxon>
    </lineage>
</organism>
<evidence type="ECO:0000313" key="4">
    <source>
        <dbReference type="Proteomes" id="UP000187085"/>
    </source>
</evidence>
<keyword evidence="1" id="KW-1133">Transmembrane helix</keyword>
<accession>A0A1R1LJR4</accession>
<evidence type="ECO:0000256" key="1">
    <source>
        <dbReference type="SAM" id="Phobius"/>
    </source>
</evidence>
<dbReference type="Proteomes" id="UP000187085">
    <property type="component" value="Unassembled WGS sequence"/>
</dbReference>
<feature type="transmembrane region" description="Helical" evidence="1">
    <location>
        <begin position="12"/>
        <end position="32"/>
    </location>
</feature>
<feature type="domain" description="TadE-like" evidence="2">
    <location>
        <begin position="11"/>
        <end position="53"/>
    </location>
</feature>
<protein>
    <submittedName>
        <fullName evidence="3">Pilus assembly protein TadE</fullName>
    </submittedName>
</protein>
<comment type="caution">
    <text evidence="3">The sequence shown here is derived from an EMBL/GenBank/DDBJ whole genome shotgun (WGS) entry which is preliminary data.</text>
</comment>
<name>A0A1R1LJR4_9MICC</name>
<dbReference type="Pfam" id="PF07811">
    <property type="entry name" value="TadE"/>
    <property type="match status" value="1"/>
</dbReference>
<reference evidence="3 4" key="1">
    <citation type="submission" date="2016-12" db="EMBL/GenBank/DDBJ databases">
        <title>Draft genome of Tersicoccus phoenicis 1P05MA.</title>
        <authorList>
            <person name="Nakajima Y."/>
            <person name="Yoshizawa S."/>
            <person name="Nakamura K."/>
            <person name="Ogura Y."/>
            <person name="Hayashi T."/>
            <person name="Kogure K."/>
        </authorList>
    </citation>
    <scope>NUCLEOTIDE SEQUENCE [LARGE SCALE GENOMIC DNA]</scope>
    <source>
        <strain evidence="3 4">1p05MA</strain>
    </source>
</reference>
<dbReference type="AlphaFoldDB" id="A0A1R1LJR4"/>
<evidence type="ECO:0000259" key="2">
    <source>
        <dbReference type="Pfam" id="PF07811"/>
    </source>
</evidence>
<dbReference type="EMBL" id="MRDE01000016">
    <property type="protein sequence ID" value="OMH27781.1"/>
    <property type="molecule type" value="Genomic_DNA"/>
</dbReference>
<gene>
    <name evidence="3" type="ORF">BKD30_03490</name>
</gene>
<dbReference type="InterPro" id="IPR012495">
    <property type="entry name" value="TadE-like_dom"/>
</dbReference>
<keyword evidence="1" id="KW-0812">Transmembrane</keyword>
<sequence length="136" mass="13690">MLLRRLRSERGAAAVEFALVVPVLLVLLIGIIEFGRAYNAQIELSGAAREAARVMAVRNDPAAARAAARAAAPSLNPALTDGEIAVGTSSGASCTTAPGAATPVVTVTAAYPLTFLTGMFGATVTITGKSSMQCGG</sequence>
<proteinExistence type="predicted"/>
<keyword evidence="1" id="KW-0472">Membrane</keyword>
<evidence type="ECO:0000313" key="3">
    <source>
        <dbReference type="EMBL" id="OMH27781.1"/>
    </source>
</evidence>
<dbReference type="STRING" id="554083.BKD30_03490"/>
<keyword evidence="4" id="KW-1185">Reference proteome</keyword>